<protein>
    <submittedName>
        <fullName evidence="2">Uncharacterized protein</fullName>
    </submittedName>
</protein>
<name>A0A370FCW9_9BURK</name>
<evidence type="ECO:0000256" key="1">
    <source>
        <dbReference type="SAM" id="Phobius"/>
    </source>
</evidence>
<keyword evidence="1" id="KW-1133">Transmembrane helix</keyword>
<feature type="transmembrane region" description="Helical" evidence="1">
    <location>
        <begin position="20"/>
        <end position="38"/>
    </location>
</feature>
<keyword evidence="3" id="KW-1185">Reference proteome</keyword>
<sequence>MRKTRRTAASRQRLAGFNLVELPLVLVAILILIGAVMGA</sequence>
<keyword evidence="1" id="KW-0812">Transmembrane</keyword>
<reference evidence="2 3" key="1">
    <citation type="submission" date="2018-07" db="EMBL/GenBank/DDBJ databases">
        <title>Genomic Encyclopedia of Type Strains, Phase IV (KMG-IV): sequencing the most valuable type-strain genomes for metagenomic binning, comparative biology and taxonomic classification.</title>
        <authorList>
            <person name="Goeker M."/>
        </authorList>
    </citation>
    <scope>NUCLEOTIDE SEQUENCE [LARGE SCALE GENOMIC DNA]</scope>
    <source>
        <strain evidence="2 3">DSM 21352</strain>
    </source>
</reference>
<comment type="caution">
    <text evidence="2">The sequence shown here is derived from an EMBL/GenBank/DDBJ whole genome shotgun (WGS) entry which is preliminary data.</text>
</comment>
<evidence type="ECO:0000313" key="2">
    <source>
        <dbReference type="EMBL" id="RDI23350.1"/>
    </source>
</evidence>
<evidence type="ECO:0000313" key="3">
    <source>
        <dbReference type="Proteomes" id="UP000255265"/>
    </source>
</evidence>
<dbReference type="EMBL" id="QQAV01000006">
    <property type="protein sequence ID" value="RDI23350.1"/>
    <property type="molecule type" value="Genomic_DNA"/>
</dbReference>
<accession>A0A370FCW9</accession>
<organism evidence="2 3">
    <name type="scientific">Pseudacidovorax intermedius</name>
    <dbReference type="NCBI Taxonomy" id="433924"/>
    <lineage>
        <taxon>Bacteria</taxon>
        <taxon>Pseudomonadati</taxon>
        <taxon>Pseudomonadota</taxon>
        <taxon>Betaproteobacteria</taxon>
        <taxon>Burkholderiales</taxon>
        <taxon>Comamonadaceae</taxon>
        <taxon>Pseudacidovorax</taxon>
    </lineage>
</organism>
<dbReference type="Proteomes" id="UP000255265">
    <property type="component" value="Unassembled WGS sequence"/>
</dbReference>
<proteinExistence type="predicted"/>
<keyword evidence="1" id="KW-0472">Membrane</keyword>
<gene>
    <name evidence="2" type="ORF">DFR41_10654</name>
</gene>
<dbReference type="AlphaFoldDB" id="A0A370FCW9"/>